<feature type="signal peptide" evidence="1">
    <location>
        <begin position="1"/>
        <end position="24"/>
    </location>
</feature>
<accession>A0A9X4MD92</accession>
<dbReference type="Proteomes" id="UP001152872">
    <property type="component" value="Unassembled WGS sequence"/>
</dbReference>
<keyword evidence="1" id="KW-0732">Signal</keyword>
<evidence type="ECO:0008006" key="4">
    <source>
        <dbReference type="Google" id="ProtNLM"/>
    </source>
</evidence>
<evidence type="ECO:0000313" key="2">
    <source>
        <dbReference type="EMBL" id="MDG3497002.1"/>
    </source>
</evidence>
<proteinExistence type="predicted"/>
<feature type="chain" id="PRO_5040921866" description="Outer membrane protein beta-barrel domain-containing protein" evidence="1">
    <location>
        <begin position="25"/>
        <end position="175"/>
    </location>
</feature>
<comment type="caution">
    <text evidence="2">The sequence shown here is derived from an EMBL/GenBank/DDBJ whole genome shotgun (WGS) entry which is preliminary data.</text>
</comment>
<dbReference type="AlphaFoldDB" id="A0A9X4MD92"/>
<organism evidence="2 3">
    <name type="scientific">Pseudanabaena catenata USMAC16</name>
    <dbReference type="NCBI Taxonomy" id="1855837"/>
    <lineage>
        <taxon>Bacteria</taxon>
        <taxon>Bacillati</taxon>
        <taxon>Cyanobacteriota</taxon>
        <taxon>Cyanophyceae</taxon>
        <taxon>Pseudanabaenales</taxon>
        <taxon>Pseudanabaenaceae</taxon>
        <taxon>Pseudanabaena</taxon>
    </lineage>
</organism>
<evidence type="ECO:0000313" key="3">
    <source>
        <dbReference type="Proteomes" id="UP001152872"/>
    </source>
</evidence>
<dbReference type="EMBL" id="VBTY01000260">
    <property type="protein sequence ID" value="MDG3497002.1"/>
    <property type="molecule type" value="Genomic_DNA"/>
</dbReference>
<name>A0A9X4MD92_9CYAN</name>
<protein>
    <recommendedName>
        <fullName evidence="4">Outer membrane protein beta-barrel domain-containing protein</fullName>
    </recommendedName>
</protein>
<reference evidence="2" key="1">
    <citation type="submission" date="2019-05" db="EMBL/GenBank/DDBJ databases">
        <title>Whole genome sequencing of Pseudanabaena catenata USMAC16.</title>
        <authorList>
            <person name="Khan Z."/>
            <person name="Omar W.M."/>
            <person name="Convey P."/>
            <person name="Merican F."/>
            <person name="Najimudin N."/>
        </authorList>
    </citation>
    <scope>NUCLEOTIDE SEQUENCE</scope>
    <source>
        <strain evidence="2">USMAC16</strain>
    </source>
</reference>
<keyword evidence="3" id="KW-1185">Reference proteome</keyword>
<gene>
    <name evidence="2" type="ORF">FEV09_20895</name>
</gene>
<sequence>MKNLNNLNKILIGLSALGCLSAIANVPAAQAQPAYGSYVGVGASFGFTSGNTSAGESSRTSGLVAARYKFLEFPVSVRTQILIGNSTAVVPTVSFDVPLNFDTDIYIGAGVSLSNTVDTTPVGNKNSFVIQPGIDYTLPNSNLVLFGNVIFAFDAYRNSSGTSATSLQTGLGLRF</sequence>
<dbReference type="RefSeq" id="WP_009629209.1">
    <property type="nucleotide sequence ID" value="NZ_VBTY01000260.1"/>
</dbReference>
<evidence type="ECO:0000256" key="1">
    <source>
        <dbReference type="SAM" id="SignalP"/>
    </source>
</evidence>